<proteinExistence type="predicted"/>
<dbReference type="EMBL" id="JXTC01000002">
    <property type="protein sequence ID" value="POO03547.1"/>
    <property type="molecule type" value="Genomic_DNA"/>
</dbReference>
<dbReference type="InParanoid" id="A0A2P5G0K2"/>
<organism evidence="1 2">
    <name type="scientific">Trema orientale</name>
    <name type="common">Charcoal tree</name>
    <name type="synonym">Celtis orientalis</name>
    <dbReference type="NCBI Taxonomy" id="63057"/>
    <lineage>
        <taxon>Eukaryota</taxon>
        <taxon>Viridiplantae</taxon>
        <taxon>Streptophyta</taxon>
        <taxon>Embryophyta</taxon>
        <taxon>Tracheophyta</taxon>
        <taxon>Spermatophyta</taxon>
        <taxon>Magnoliopsida</taxon>
        <taxon>eudicotyledons</taxon>
        <taxon>Gunneridae</taxon>
        <taxon>Pentapetalae</taxon>
        <taxon>rosids</taxon>
        <taxon>fabids</taxon>
        <taxon>Rosales</taxon>
        <taxon>Cannabaceae</taxon>
        <taxon>Trema</taxon>
    </lineage>
</organism>
<evidence type="ECO:0000313" key="2">
    <source>
        <dbReference type="Proteomes" id="UP000237000"/>
    </source>
</evidence>
<dbReference type="Proteomes" id="UP000237000">
    <property type="component" value="Unassembled WGS sequence"/>
</dbReference>
<evidence type="ECO:0000313" key="1">
    <source>
        <dbReference type="EMBL" id="POO03547.1"/>
    </source>
</evidence>
<comment type="caution">
    <text evidence="1">The sequence shown here is derived from an EMBL/GenBank/DDBJ whole genome shotgun (WGS) entry which is preliminary data.</text>
</comment>
<dbReference type="AlphaFoldDB" id="A0A2P5G0K2"/>
<protein>
    <submittedName>
        <fullName evidence="1">Uncharacterized protein</fullName>
    </submittedName>
</protein>
<keyword evidence="2" id="KW-1185">Reference proteome</keyword>
<name>A0A2P5G0K2_TREOI</name>
<gene>
    <name evidence="1" type="ORF">TorRG33x02_007520</name>
</gene>
<sequence>MKKKKIQSFLQIKRDKSEAKTCNPSTSRVLPLSLSKKPKMNLLIISEHDVVEENPRYVPVEHYGYLHKTKTRKLFNSSPIHGFSHPSCIIPTLENRINI</sequence>
<reference evidence="2" key="1">
    <citation type="submission" date="2016-06" db="EMBL/GenBank/DDBJ databases">
        <title>Parallel loss of symbiosis genes in relatives of nitrogen-fixing non-legume Parasponia.</title>
        <authorList>
            <person name="Van Velzen R."/>
            <person name="Holmer R."/>
            <person name="Bu F."/>
            <person name="Rutten L."/>
            <person name="Van Zeijl A."/>
            <person name="Liu W."/>
            <person name="Santuari L."/>
            <person name="Cao Q."/>
            <person name="Sharma T."/>
            <person name="Shen D."/>
            <person name="Roswanjaya Y."/>
            <person name="Wardhani T."/>
            <person name="Kalhor M.S."/>
            <person name="Jansen J."/>
            <person name="Van den Hoogen J."/>
            <person name="Gungor B."/>
            <person name="Hartog M."/>
            <person name="Hontelez J."/>
            <person name="Verver J."/>
            <person name="Yang W.-C."/>
            <person name="Schijlen E."/>
            <person name="Repin R."/>
            <person name="Schilthuizen M."/>
            <person name="Schranz E."/>
            <person name="Heidstra R."/>
            <person name="Miyata K."/>
            <person name="Fedorova E."/>
            <person name="Kohlen W."/>
            <person name="Bisseling T."/>
            <person name="Smit S."/>
            <person name="Geurts R."/>
        </authorList>
    </citation>
    <scope>NUCLEOTIDE SEQUENCE [LARGE SCALE GENOMIC DNA]</scope>
    <source>
        <strain evidence="2">cv. RG33-2</strain>
    </source>
</reference>
<dbReference type="OrthoDB" id="10324045at2759"/>
<accession>A0A2P5G0K2</accession>